<dbReference type="RefSeq" id="WP_378295218.1">
    <property type="nucleotide sequence ID" value="NZ_JBHULE010000035.1"/>
</dbReference>
<gene>
    <name evidence="1" type="ORF">ACFSR1_22185</name>
</gene>
<organism evidence="1 2">
    <name type="scientific">Aquimarina rubra</name>
    <dbReference type="NCBI Taxonomy" id="1920033"/>
    <lineage>
        <taxon>Bacteria</taxon>
        <taxon>Pseudomonadati</taxon>
        <taxon>Bacteroidota</taxon>
        <taxon>Flavobacteriia</taxon>
        <taxon>Flavobacteriales</taxon>
        <taxon>Flavobacteriaceae</taxon>
        <taxon>Aquimarina</taxon>
    </lineage>
</organism>
<evidence type="ECO:0000313" key="1">
    <source>
        <dbReference type="EMBL" id="MFD2565404.1"/>
    </source>
</evidence>
<dbReference type="EMBL" id="JBHULE010000035">
    <property type="protein sequence ID" value="MFD2565404.1"/>
    <property type="molecule type" value="Genomic_DNA"/>
</dbReference>
<name>A0ABW5LLJ6_9FLAO</name>
<comment type="caution">
    <text evidence="1">The sequence shown here is derived from an EMBL/GenBank/DDBJ whole genome shotgun (WGS) entry which is preliminary data.</text>
</comment>
<reference evidence="2" key="1">
    <citation type="journal article" date="2019" name="Int. J. Syst. Evol. Microbiol.">
        <title>The Global Catalogue of Microorganisms (GCM) 10K type strain sequencing project: providing services to taxonomists for standard genome sequencing and annotation.</title>
        <authorList>
            <consortium name="The Broad Institute Genomics Platform"/>
            <consortium name="The Broad Institute Genome Sequencing Center for Infectious Disease"/>
            <person name="Wu L."/>
            <person name="Ma J."/>
        </authorList>
    </citation>
    <scope>NUCLEOTIDE SEQUENCE [LARGE SCALE GENOMIC DNA]</scope>
    <source>
        <strain evidence="2">KCTC 52274</strain>
    </source>
</reference>
<sequence>MLVVVLASCEKTSIEEETLSEENNKPEIIHVHEEENHGLGD</sequence>
<proteinExistence type="predicted"/>
<accession>A0ABW5LLJ6</accession>
<keyword evidence="2" id="KW-1185">Reference proteome</keyword>
<protein>
    <submittedName>
        <fullName evidence="1">Uncharacterized protein</fullName>
    </submittedName>
</protein>
<evidence type="ECO:0000313" key="2">
    <source>
        <dbReference type="Proteomes" id="UP001597319"/>
    </source>
</evidence>
<dbReference type="Proteomes" id="UP001597319">
    <property type="component" value="Unassembled WGS sequence"/>
</dbReference>